<dbReference type="InterPro" id="IPR036852">
    <property type="entry name" value="Peptidase_S8/S53_dom_sf"/>
</dbReference>
<feature type="domain" description="Peptidase C-terminal archaeal/bacterial" evidence="7">
    <location>
        <begin position="545"/>
        <end position="619"/>
    </location>
</feature>
<evidence type="ECO:0000259" key="7">
    <source>
        <dbReference type="Pfam" id="PF04151"/>
    </source>
</evidence>
<protein>
    <submittedName>
        <fullName evidence="8">S8 family serine peptidase</fullName>
    </submittedName>
</protein>
<evidence type="ECO:0000256" key="3">
    <source>
        <dbReference type="ARBA" id="ARBA00022801"/>
    </source>
</evidence>
<dbReference type="InterPro" id="IPR023828">
    <property type="entry name" value="Peptidase_S8_Ser-AS"/>
</dbReference>
<comment type="similarity">
    <text evidence="1 5">Belongs to the peptidase S8 family.</text>
</comment>
<evidence type="ECO:0000256" key="2">
    <source>
        <dbReference type="ARBA" id="ARBA00022670"/>
    </source>
</evidence>
<dbReference type="GO" id="GO:0004252">
    <property type="term" value="F:serine-type endopeptidase activity"/>
    <property type="evidence" value="ECO:0007669"/>
    <property type="project" value="UniProtKB-UniRule"/>
</dbReference>
<dbReference type="AlphaFoldDB" id="A0A5B8K118"/>
<evidence type="ECO:0000259" key="6">
    <source>
        <dbReference type="Pfam" id="PF00082"/>
    </source>
</evidence>
<feature type="active site" description="Charge relay system" evidence="5">
    <location>
        <position position="230"/>
    </location>
</feature>
<sequence>MKILKFMMKKIKKYCYWYNLNMVDGGFMKRNKKMSFLLVSSVSLIASPLISYNTNTTINKSSKIVFEGFEGFEVQSVKEFEQFDNKNEKSKLPFMLILNENMSNDELSDMMEKIRNFDSIIKISRSKVLDNYLMGSLKNDKTKLKKIFEFFENNQYISNVYINYSSNLIVESTPNDDVKFESYKSYDGYLNNFISNNYTKEFRDEIIDKFKDYMWYDNKRIGIGVLEVGDETKWWNHNALINEKDEFYFDISKDTKQIIVNDQSTFYVPPFWNIKPQYGIHSTQVASIIGGKNGVNPLLKLYGVKLNTLNNDDVYKSLDDEISYLTRQKDVKVINNSWGEKNPSNKLYKYNSYSRYFDEVAKKFPEIIFVFSAGNNGGEENEQKRKLNAEKLSYNSIMVGSNNSIGSVSGFSSYNSDTGKSVLLLANGTNYKFKDGYESGTSYAAPFISGVLGNTLVKYEDKYDYGKNNIIAMATLAASTSNERNYNSHSQSKLNPRVGAGILDYSKLDQAFNNLKYIKWLKDKSKVNNTPNKNTDKKEVSINNITIEKGKTIRISLAWEFDGKTFYNSDKTKPNVKDFDLYLYDENDKLLASSKDERHNIEFIKFKTTETGNYKIKIYDSSYDPYNEQEWELALTWTIG</sequence>
<feature type="active site" description="Charge relay system" evidence="5">
    <location>
        <position position="281"/>
    </location>
</feature>
<gene>
    <name evidence="8" type="ORF">FOY43_01775</name>
</gene>
<feature type="domain" description="Peptidase S8/S53" evidence="6">
    <location>
        <begin position="260"/>
        <end position="476"/>
    </location>
</feature>
<dbReference type="Pfam" id="PF00082">
    <property type="entry name" value="Peptidase_S8"/>
    <property type="match status" value="1"/>
</dbReference>
<dbReference type="PROSITE" id="PS51892">
    <property type="entry name" value="SUBTILASE"/>
    <property type="match status" value="1"/>
</dbReference>
<evidence type="ECO:0000313" key="9">
    <source>
        <dbReference type="Proteomes" id="UP000317512"/>
    </source>
</evidence>
<dbReference type="SUPFAM" id="SSF52743">
    <property type="entry name" value="Subtilisin-like"/>
    <property type="match status" value="1"/>
</dbReference>
<dbReference type="Gene3D" id="2.60.120.380">
    <property type="match status" value="1"/>
</dbReference>
<evidence type="ECO:0000256" key="1">
    <source>
        <dbReference type="ARBA" id="ARBA00011073"/>
    </source>
</evidence>
<keyword evidence="4 5" id="KW-0720">Serine protease</keyword>
<reference evidence="9" key="1">
    <citation type="submission" date="2019-07" db="EMBL/GenBank/DDBJ databases">
        <title>Complete genome sequences of three Mycoplasma sp. 1220 strains.</title>
        <authorList>
            <person name="Grozner D."/>
            <person name="Forro B."/>
            <person name="Kovacs A.B."/>
            <person name="Marton S."/>
            <person name="Banyai K."/>
            <person name="Kreizinger Z."/>
            <person name="Sulyok K.M."/>
            <person name="Gyuranecz M."/>
        </authorList>
    </citation>
    <scope>NUCLEOTIDE SEQUENCE [LARGE SCALE GENOMIC DNA]</scope>
    <source>
        <strain evidence="9">MYCAV93</strain>
    </source>
</reference>
<dbReference type="OrthoDB" id="400658at2"/>
<evidence type="ECO:0000256" key="5">
    <source>
        <dbReference type="PROSITE-ProRule" id="PRU01240"/>
    </source>
</evidence>
<dbReference type="Gene3D" id="3.40.50.200">
    <property type="entry name" value="Peptidase S8/S53 domain"/>
    <property type="match status" value="1"/>
</dbReference>
<dbReference type="PANTHER" id="PTHR43399:SF4">
    <property type="entry name" value="CELL WALL-ASSOCIATED PROTEASE"/>
    <property type="match status" value="1"/>
</dbReference>
<dbReference type="InterPro" id="IPR007280">
    <property type="entry name" value="Peptidase_C_arc/bac"/>
</dbReference>
<organism evidence="8 9">
    <name type="scientific">Mycoplasma anserisalpingitidis</name>
    <dbReference type="NCBI Taxonomy" id="519450"/>
    <lineage>
        <taxon>Bacteria</taxon>
        <taxon>Bacillati</taxon>
        <taxon>Mycoplasmatota</taxon>
        <taxon>Mollicutes</taxon>
        <taxon>Mycoplasmataceae</taxon>
        <taxon>Mycoplasma</taxon>
    </lineage>
</organism>
<dbReference type="Pfam" id="PF04151">
    <property type="entry name" value="PPC"/>
    <property type="match status" value="1"/>
</dbReference>
<proteinExistence type="inferred from homology"/>
<keyword evidence="2 5" id="KW-0645">Protease</keyword>
<name>A0A5B8K118_9MOLU</name>
<accession>A0A5B8K118</accession>
<dbReference type="PANTHER" id="PTHR43399">
    <property type="entry name" value="SUBTILISIN-RELATED"/>
    <property type="match status" value="1"/>
</dbReference>
<dbReference type="EMBL" id="CP041663">
    <property type="protein sequence ID" value="QDY88389.1"/>
    <property type="molecule type" value="Genomic_DNA"/>
</dbReference>
<keyword evidence="3 5" id="KW-0378">Hydrolase</keyword>
<dbReference type="PROSITE" id="PS00138">
    <property type="entry name" value="SUBTILASE_SER"/>
    <property type="match status" value="1"/>
</dbReference>
<evidence type="ECO:0000256" key="4">
    <source>
        <dbReference type="ARBA" id="ARBA00022825"/>
    </source>
</evidence>
<dbReference type="InterPro" id="IPR051048">
    <property type="entry name" value="Peptidase_S8/S53_subtilisin"/>
</dbReference>
<dbReference type="InterPro" id="IPR008979">
    <property type="entry name" value="Galactose-bd-like_sf"/>
</dbReference>
<dbReference type="SUPFAM" id="SSF49785">
    <property type="entry name" value="Galactose-binding domain-like"/>
    <property type="match status" value="1"/>
</dbReference>
<dbReference type="InterPro" id="IPR000209">
    <property type="entry name" value="Peptidase_S8/S53_dom"/>
</dbReference>
<evidence type="ECO:0000313" key="8">
    <source>
        <dbReference type="EMBL" id="QDY88389.1"/>
    </source>
</evidence>
<dbReference type="Proteomes" id="UP000317512">
    <property type="component" value="Chromosome"/>
</dbReference>
<dbReference type="GO" id="GO:0006508">
    <property type="term" value="P:proteolysis"/>
    <property type="evidence" value="ECO:0007669"/>
    <property type="project" value="UniProtKB-KW"/>
</dbReference>
<feature type="active site" description="Charge relay system" evidence="5">
    <location>
        <position position="442"/>
    </location>
</feature>